<dbReference type="InterPro" id="IPR036873">
    <property type="entry name" value="Rhodanese-like_dom_sf"/>
</dbReference>
<feature type="compositionally biased region" description="Low complexity" evidence="8">
    <location>
        <begin position="715"/>
        <end position="727"/>
    </location>
</feature>
<dbReference type="PROSITE" id="PS50235">
    <property type="entry name" value="USP_3"/>
    <property type="match status" value="1"/>
</dbReference>
<dbReference type="OrthoDB" id="292964at2759"/>
<dbReference type="InterPro" id="IPR018200">
    <property type="entry name" value="USP_CS"/>
</dbReference>
<evidence type="ECO:0000259" key="10">
    <source>
        <dbReference type="PROSITE" id="PS50235"/>
    </source>
</evidence>
<evidence type="ECO:0000256" key="3">
    <source>
        <dbReference type="ARBA" id="ARBA00012759"/>
    </source>
</evidence>
<proteinExistence type="inferred from homology"/>
<feature type="region of interest" description="Disordered" evidence="8">
    <location>
        <begin position="142"/>
        <end position="165"/>
    </location>
</feature>
<feature type="compositionally biased region" description="Pro residues" evidence="8">
    <location>
        <begin position="338"/>
        <end position="348"/>
    </location>
</feature>
<feature type="region of interest" description="Disordered" evidence="8">
    <location>
        <begin position="294"/>
        <end position="404"/>
    </location>
</feature>
<comment type="catalytic activity">
    <reaction evidence="1">
        <text>Thiol-dependent hydrolysis of ester, thioester, amide, peptide and isopeptide bonds formed by the C-terminal Gly of ubiquitin (a 76-residue protein attached to proteins as an intracellular targeting signal).</text>
        <dbReference type="EC" id="3.4.19.12"/>
    </reaction>
</comment>
<feature type="domain" description="USP" evidence="10">
    <location>
        <begin position="835"/>
        <end position="1191"/>
    </location>
</feature>
<feature type="compositionally biased region" description="Polar residues" evidence="8">
    <location>
        <begin position="177"/>
        <end position="186"/>
    </location>
</feature>
<evidence type="ECO:0000256" key="8">
    <source>
        <dbReference type="SAM" id="MobiDB-lite"/>
    </source>
</evidence>
<evidence type="ECO:0000259" key="9">
    <source>
        <dbReference type="PROSITE" id="PS50206"/>
    </source>
</evidence>
<evidence type="ECO:0000313" key="12">
    <source>
        <dbReference type="Proteomes" id="UP000250043"/>
    </source>
</evidence>
<feature type="compositionally biased region" description="Polar residues" evidence="8">
    <location>
        <begin position="638"/>
        <end position="657"/>
    </location>
</feature>
<dbReference type="InterPro" id="IPR028889">
    <property type="entry name" value="USP"/>
</dbReference>
<dbReference type="SUPFAM" id="SSF54001">
    <property type="entry name" value="Cysteine proteinases"/>
    <property type="match status" value="1"/>
</dbReference>
<feature type="region of interest" description="Disordered" evidence="8">
    <location>
        <begin position="692"/>
        <end position="749"/>
    </location>
</feature>
<keyword evidence="7" id="KW-0788">Thiol protease</keyword>
<evidence type="ECO:0000256" key="6">
    <source>
        <dbReference type="ARBA" id="ARBA00022801"/>
    </source>
</evidence>
<dbReference type="PROSITE" id="PS50206">
    <property type="entry name" value="RHODANESE_3"/>
    <property type="match status" value="1"/>
</dbReference>
<feature type="compositionally biased region" description="Low complexity" evidence="8">
    <location>
        <begin position="252"/>
        <end position="269"/>
    </location>
</feature>
<comment type="similarity">
    <text evidence="2">Belongs to the peptidase C19 family.</text>
</comment>
<dbReference type="SMART" id="SM00450">
    <property type="entry name" value="RHOD"/>
    <property type="match status" value="1"/>
</dbReference>
<dbReference type="PANTHER" id="PTHR21646">
    <property type="entry name" value="UBIQUITIN CARBOXYL-TERMINAL HYDROLASE"/>
    <property type="match status" value="1"/>
</dbReference>
<evidence type="ECO:0000256" key="1">
    <source>
        <dbReference type="ARBA" id="ARBA00000707"/>
    </source>
</evidence>
<feature type="region of interest" description="Disordered" evidence="8">
    <location>
        <begin position="233"/>
        <end position="269"/>
    </location>
</feature>
<dbReference type="GO" id="GO:0004843">
    <property type="term" value="F:cysteine-type deubiquitinase activity"/>
    <property type="evidence" value="ECO:0007669"/>
    <property type="project" value="UniProtKB-EC"/>
</dbReference>
<evidence type="ECO:0000256" key="2">
    <source>
        <dbReference type="ARBA" id="ARBA00009085"/>
    </source>
</evidence>
<dbReference type="CDD" id="cd02674">
    <property type="entry name" value="Peptidase_C19R"/>
    <property type="match status" value="1"/>
</dbReference>
<feature type="compositionally biased region" description="Low complexity" evidence="8">
    <location>
        <begin position="358"/>
        <end position="372"/>
    </location>
</feature>
<evidence type="ECO:0000256" key="5">
    <source>
        <dbReference type="ARBA" id="ARBA00022786"/>
    </source>
</evidence>
<keyword evidence="12" id="KW-1185">Reference proteome</keyword>
<name>A0A8E2ASG6_9APHY</name>
<feature type="region of interest" description="Disordered" evidence="8">
    <location>
        <begin position="177"/>
        <end position="217"/>
    </location>
</feature>
<feature type="compositionally biased region" description="Basic and acidic residues" evidence="8">
    <location>
        <begin position="142"/>
        <end position="155"/>
    </location>
</feature>
<keyword evidence="6" id="KW-0378">Hydrolase</keyword>
<dbReference type="InterPro" id="IPR001394">
    <property type="entry name" value="Peptidase_C19_UCH"/>
</dbReference>
<evidence type="ECO:0000256" key="4">
    <source>
        <dbReference type="ARBA" id="ARBA00022670"/>
    </source>
</evidence>
<dbReference type="GO" id="GO:0006508">
    <property type="term" value="P:proteolysis"/>
    <property type="evidence" value="ECO:0007669"/>
    <property type="project" value="UniProtKB-KW"/>
</dbReference>
<dbReference type="EMBL" id="KV722557">
    <property type="protein sequence ID" value="OCH85882.1"/>
    <property type="molecule type" value="Genomic_DNA"/>
</dbReference>
<reference evidence="11 12" key="1">
    <citation type="submission" date="2016-07" db="EMBL/GenBank/DDBJ databases">
        <title>Draft genome of the white-rot fungus Obba rivulosa 3A-2.</title>
        <authorList>
            <consortium name="DOE Joint Genome Institute"/>
            <person name="Miettinen O."/>
            <person name="Riley R."/>
            <person name="Acob R."/>
            <person name="Barry K."/>
            <person name="Cullen D."/>
            <person name="De Vries R."/>
            <person name="Hainaut M."/>
            <person name="Hatakka A."/>
            <person name="Henrissat B."/>
            <person name="Hilden K."/>
            <person name="Kuo R."/>
            <person name="Labutti K."/>
            <person name="Lipzen A."/>
            <person name="Makela M.R."/>
            <person name="Sandor L."/>
            <person name="Spatafora J.W."/>
            <person name="Grigoriev I.V."/>
            <person name="Hibbett D.S."/>
        </authorList>
    </citation>
    <scope>NUCLEOTIDE SEQUENCE [LARGE SCALE GENOMIC DNA]</scope>
    <source>
        <strain evidence="11 12">3A-2</strain>
    </source>
</reference>
<dbReference type="EC" id="3.4.19.12" evidence="3"/>
<dbReference type="Proteomes" id="UP000250043">
    <property type="component" value="Unassembled WGS sequence"/>
</dbReference>
<feature type="compositionally biased region" description="Polar residues" evidence="8">
    <location>
        <begin position="692"/>
        <end position="714"/>
    </location>
</feature>
<dbReference type="PROSITE" id="PS00973">
    <property type="entry name" value="USP_2"/>
    <property type="match status" value="1"/>
</dbReference>
<dbReference type="InterPro" id="IPR038765">
    <property type="entry name" value="Papain-like_cys_pep_sf"/>
</dbReference>
<feature type="domain" description="Rhodanese" evidence="9">
    <location>
        <begin position="424"/>
        <end position="544"/>
    </location>
</feature>
<gene>
    <name evidence="11" type="ORF">OBBRIDRAFT_762251</name>
</gene>
<dbReference type="Pfam" id="PF00581">
    <property type="entry name" value="Rhodanese"/>
    <property type="match status" value="1"/>
</dbReference>
<dbReference type="CDD" id="cd00158">
    <property type="entry name" value="RHOD"/>
    <property type="match status" value="1"/>
</dbReference>
<feature type="compositionally biased region" description="Low complexity" evidence="8">
    <location>
        <begin position="669"/>
        <end position="680"/>
    </location>
</feature>
<feature type="region of interest" description="Disordered" evidence="8">
    <location>
        <begin position="561"/>
        <end position="680"/>
    </location>
</feature>
<dbReference type="GO" id="GO:0016579">
    <property type="term" value="P:protein deubiquitination"/>
    <property type="evidence" value="ECO:0007669"/>
    <property type="project" value="InterPro"/>
</dbReference>
<organism evidence="11 12">
    <name type="scientific">Obba rivulosa</name>
    <dbReference type="NCBI Taxonomy" id="1052685"/>
    <lineage>
        <taxon>Eukaryota</taxon>
        <taxon>Fungi</taxon>
        <taxon>Dikarya</taxon>
        <taxon>Basidiomycota</taxon>
        <taxon>Agaricomycotina</taxon>
        <taxon>Agaricomycetes</taxon>
        <taxon>Polyporales</taxon>
        <taxon>Gelatoporiaceae</taxon>
        <taxon>Obba</taxon>
    </lineage>
</organism>
<keyword evidence="4" id="KW-0645">Protease</keyword>
<dbReference type="InterPro" id="IPR001763">
    <property type="entry name" value="Rhodanese-like_dom"/>
</dbReference>
<protein>
    <recommendedName>
        <fullName evidence="3">ubiquitinyl hydrolase 1</fullName>
        <ecNumber evidence="3">3.4.19.12</ecNumber>
    </recommendedName>
</protein>
<sequence length="1193" mass="129432">MPGVTVLPPSPALAGFGATFPSIPAMQNGSGVGPRETVAEIKEHAKEQVRRVHGASATSLLRSARDQIQFAGAREREGDLRGALSALTKAASLIQMFMNSPELKQDRRGPLLKEFADFQQHEGQDLPVKMEHIELKLMEAERERPAPAHEPRAESEADTPVRTGGTSIADRMRSLQSAGLAVSTTKRLSRDIPTGTPPMSPDVTRPSNRLSLQPVPSPSLAASALAIPAPPAVTTTSTLGTPPAPSPHALVPTSSLGPPSPASSASSSPRISHFNVAEFTQAFPSIDELDEIGGFRLPSAPTGTSIGSGSGSAAGSRKPSVADMRSPFVPSKAFPALPLDPGPRPSSTPIPSSMDTFLSRPSSPTRSPLSSTVPRKPSGLSLRTSPSRSPVIPAATPGTEKPELPLTTLFPRTLYEYKNKPNIKVLVLDVRTREEFEREHIKADAVVCIEPSVLLRDNVTSQTIQDSLAVGPRDESVLFHNRDKFDLVAVHDDASDTLGDARSPLATLVQAIYVQEFRKILRNAPMVLIGGLQAWKRELGEDELVRGAPALTQRHVNGTAVNGVKSMNGAGRPPPVNAQTRPVSSAHVRNPAESSASASSTTTGTVLETLVSRGRAEPEVNGHKLWIPSANARPSPDLPTTSARPTVDLSQPLSPTLDSPKRLTRKPAISRPSSGSISYSYSPTIPENGFTQHFSSPMISGSSPIQYPQVSRTISPQVSGSSFSSPSNLQGLVSLPPQASINPSPLSRRRSDYIDQSQEALSGFTARTPIDYPDLSAQHVLRPPPAAASSGMERQDNRPRIVQSQSYALQTGPRPPTIQSDYPVTYWADLQIGTSGLKNLGNTCYMNSTIQCLSATVPFARFFTDGRWKSAVNMVNPLGTKGALAHAFAGTLRDMWQGELQCLNPAAFRRLMCTYAPQFGGNEQHDSQEFLTSLLDGLHEDLNRVLHKPHIQSTPAQEAELERLPTQVASEQEWQIYRMRNDSLVVDFFQGQFRNRLECLTCHKTSTTYNAFMYLTLPIPSNRSGSRVTLQQCLDAFVKEEVMEKSDAWNCPHCKTLRKATKRLSLSRLPPVLLIHLKRFSAKGPFTDKIETFVDFPLRNLDLTNYMPPPLPPGVSGGPTVSREDPRCQMPPYKYDLYGVTNHFGTLSGGHYTAFISSRGGWLYCDDSRVTQADAKDVVGRPAYILFYKRTKA</sequence>
<dbReference type="Gene3D" id="3.40.250.10">
    <property type="entry name" value="Rhodanese-like domain"/>
    <property type="match status" value="1"/>
</dbReference>
<accession>A0A8E2ASG6</accession>
<feature type="compositionally biased region" description="Low complexity" evidence="8">
    <location>
        <begin position="592"/>
        <end position="603"/>
    </location>
</feature>
<evidence type="ECO:0000313" key="11">
    <source>
        <dbReference type="EMBL" id="OCH85882.1"/>
    </source>
</evidence>
<keyword evidence="5" id="KW-0833">Ubl conjugation pathway</keyword>
<dbReference type="InterPro" id="IPR050185">
    <property type="entry name" value="Ub_carboxyl-term_hydrolase"/>
</dbReference>
<dbReference type="PROSITE" id="PS00972">
    <property type="entry name" value="USP_1"/>
    <property type="match status" value="1"/>
</dbReference>
<evidence type="ECO:0000256" key="7">
    <source>
        <dbReference type="ARBA" id="ARBA00022807"/>
    </source>
</evidence>
<dbReference type="Gene3D" id="3.90.70.10">
    <property type="entry name" value="Cysteine proteinases"/>
    <property type="match status" value="1"/>
</dbReference>
<dbReference type="AlphaFoldDB" id="A0A8E2ASG6"/>
<dbReference type="SUPFAM" id="SSF52821">
    <property type="entry name" value="Rhodanese/Cell cycle control phosphatase"/>
    <property type="match status" value="1"/>
</dbReference>
<dbReference type="Pfam" id="PF00443">
    <property type="entry name" value="UCH"/>
    <property type="match status" value="1"/>
</dbReference>
<dbReference type="PANTHER" id="PTHR21646:SF95">
    <property type="entry name" value="UBIQUITIN CARBOXYL-TERMINAL HYDROLASE 4-RELATED"/>
    <property type="match status" value="1"/>
</dbReference>